<protein>
    <submittedName>
        <fullName evidence="2">Uncharacterized protein</fullName>
    </submittedName>
</protein>
<gene>
    <name evidence="2" type="ORF">K7432_008648</name>
</gene>
<keyword evidence="1" id="KW-0732">Signal</keyword>
<dbReference type="EMBL" id="JASJQH010007365">
    <property type="protein sequence ID" value="KAK9710063.1"/>
    <property type="molecule type" value="Genomic_DNA"/>
</dbReference>
<sequence>MVNIKHLCLAISGLLSMAQVTPDMIYFVSPAGNLTLTPGQLLSINVVVRRLDLAQISSLTLDLIDPSDNNNIVWRHDVPHTNWNIANAEWKDSWAWSIPTDFKRGDYQLRAYSEAKYNTMGEVGTILREATAQFKVANYTDLLF</sequence>
<comment type="caution">
    <text evidence="2">The sequence shown here is derived from an EMBL/GenBank/DDBJ whole genome shotgun (WGS) entry which is preliminary data.</text>
</comment>
<organism evidence="2 3">
    <name type="scientific">Basidiobolus ranarum</name>
    <dbReference type="NCBI Taxonomy" id="34480"/>
    <lineage>
        <taxon>Eukaryota</taxon>
        <taxon>Fungi</taxon>
        <taxon>Fungi incertae sedis</taxon>
        <taxon>Zoopagomycota</taxon>
        <taxon>Entomophthoromycotina</taxon>
        <taxon>Basidiobolomycetes</taxon>
        <taxon>Basidiobolales</taxon>
        <taxon>Basidiobolaceae</taxon>
        <taxon>Basidiobolus</taxon>
    </lineage>
</organism>
<evidence type="ECO:0000313" key="2">
    <source>
        <dbReference type="EMBL" id="KAK9710063.1"/>
    </source>
</evidence>
<evidence type="ECO:0000313" key="3">
    <source>
        <dbReference type="Proteomes" id="UP001479436"/>
    </source>
</evidence>
<feature type="chain" id="PRO_5045516575" evidence="1">
    <location>
        <begin position="23"/>
        <end position="144"/>
    </location>
</feature>
<evidence type="ECO:0000256" key="1">
    <source>
        <dbReference type="SAM" id="SignalP"/>
    </source>
</evidence>
<feature type="signal peptide" evidence="1">
    <location>
        <begin position="1"/>
        <end position="22"/>
    </location>
</feature>
<dbReference type="Proteomes" id="UP001479436">
    <property type="component" value="Unassembled WGS sequence"/>
</dbReference>
<reference evidence="2 3" key="1">
    <citation type="submission" date="2023-04" db="EMBL/GenBank/DDBJ databases">
        <title>Genome of Basidiobolus ranarum AG-B5.</title>
        <authorList>
            <person name="Stajich J.E."/>
            <person name="Carter-House D."/>
            <person name="Gryganskyi A."/>
        </authorList>
    </citation>
    <scope>NUCLEOTIDE SEQUENCE [LARGE SCALE GENOMIC DNA]</scope>
    <source>
        <strain evidence="2 3">AG-B5</strain>
    </source>
</reference>
<accession>A0ABR2VYB1</accession>
<keyword evidence="3" id="KW-1185">Reference proteome</keyword>
<name>A0ABR2VYB1_9FUNG</name>
<proteinExistence type="predicted"/>